<accession>A0A1S2M5H9</accession>
<protein>
    <submittedName>
        <fullName evidence="1">Uncharacterized protein</fullName>
    </submittedName>
</protein>
<dbReference type="EMBL" id="LQXD01000083">
    <property type="protein sequence ID" value="OIJ19117.1"/>
    <property type="molecule type" value="Genomic_DNA"/>
</dbReference>
<comment type="caution">
    <text evidence="1">The sequence shown here is derived from an EMBL/GenBank/DDBJ whole genome shotgun (WGS) entry which is preliminary data.</text>
</comment>
<gene>
    <name evidence="1" type="ORF">AWH56_09995</name>
</gene>
<sequence length="75" mass="8579">MLYLLVGKIKEGQVLAHKKPIIGVMEEEIPVSFYQMPNYLRVLIADKKRVFPYEESCDPFIAAQLPNSKQPSTLN</sequence>
<dbReference type="AlphaFoldDB" id="A0A1S2M5H9"/>
<reference evidence="1" key="1">
    <citation type="submission" date="2016-10" db="EMBL/GenBank/DDBJ databases">
        <title>Draft genome sequences of four alkaliphilic bacteria belonging to the Anaerobacillus genus.</title>
        <authorList>
            <person name="Bassil N.M."/>
            <person name="Lloyd J.R."/>
        </authorList>
    </citation>
    <scope>NUCLEOTIDE SEQUENCE [LARGE SCALE GENOMIC DNA]</scope>
    <source>
        <strain evidence="1">NB2006</strain>
    </source>
</reference>
<name>A0A1S2M5H9_9BACI</name>
<proteinExistence type="predicted"/>
<evidence type="ECO:0000313" key="1">
    <source>
        <dbReference type="EMBL" id="OIJ19117.1"/>
    </source>
</evidence>
<organism evidence="1">
    <name type="scientific">Anaerobacillus isosaccharinicus</name>
    <dbReference type="NCBI Taxonomy" id="1532552"/>
    <lineage>
        <taxon>Bacteria</taxon>
        <taxon>Bacillati</taxon>
        <taxon>Bacillota</taxon>
        <taxon>Bacilli</taxon>
        <taxon>Bacillales</taxon>
        <taxon>Bacillaceae</taxon>
        <taxon>Anaerobacillus</taxon>
    </lineage>
</organism>